<keyword evidence="7" id="KW-0507">mRNA processing</keyword>
<comment type="subunit">
    <text evidence="7">Associated with the spliceosome.</text>
</comment>
<dbReference type="AlphaFoldDB" id="A0A9P7VC14"/>
<dbReference type="InterPro" id="IPR020472">
    <property type="entry name" value="WD40_PAC1"/>
</dbReference>
<comment type="caution">
    <text evidence="8">The sequence shown here is derived from an EMBL/GenBank/DDBJ whole genome shotgun (WGS) entry which is preliminary data.</text>
</comment>
<dbReference type="InterPro" id="IPR015943">
    <property type="entry name" value="WD40/YVTN_repeat-like_dom_sf"/>
</dbReference>
<dbReference type="PANTHER" id="PTHR19923:SF0">
    <property type="entry name" value="PLEIOTROPIC REGULATOR 1"/>
    <property type="match status" value="1"/>
</dbReference>
<organism evidence="8 9">
    <name type="scientific">Scheffersomyces spartinae</name>
    <dbReference type="NCBI Taxonomy" id="45513"/>
    <lineage>
        <taxon>Eukaryota</taxon>
        <taxon>Fungi</taxon>
        <taxon>Dikarya</taxon>
        <taxon>Ascomycota</taxon>
        <taxon>Saccharomycotina</taxon>
        <taxon>Pichiomycetes</taxon>
        <taxon>Debaryomycetaceae</taxon>
        <taxon>Scheffersomyces</taxon>
    </lineage>
</organism>
<gene>
    <name evidence="8" type="primary">PRP46</name>
    <name evidence="8" type="ORF">KQ657_004146</name>
</gene>
<dbReference type="PROSITE" id="PS00678">
    <property type="entry name" value="WD_REPEATS_1"/>
    <property type="match status" value="2"/>
</dbReference>
<dbReference type="InterPro" id="IPR001680">
    <property type="entry name" value="WD40_rpt"/>
</dbReference>
<dbReference type="GO" id="GO:0000974">
    <property type="term" value="C:Prp19 complex"/>
    <property type="evidence" value="ECO:0007669"/>
    <property type="project" value="TreeGrafter"/>
</dbReference>
<dbReference type="GeneID" id="66117520"/>
<proteinExistence type="inferred from homology"/>
<keyword evidence="7" id="KW-0508">mRNA splicing</keyword>
<protein>
    <recommendedName>
        <fullName evidence="4 7">Pre-mRNA-splicing factor PRP46</fullName>
    </recommendedName>
    <alternativeName>
        <fullName evidence="5 7">Pre-mRNA-processing protein 46</fullName>
    </alternativeName>
</protein>
<dbReference type="InterPro" id="IPR019775">
    <property type="entry name" value="WD40_repeat_CS"/>
</dbReference>
<dbReference type="SUPFAM" id="SSF50978">
    <property type="entry name" value="WD40 repeat-like"/>
    <property type="match status" value="1"/>
</dbReference>
<evidence type="ECO:0000256" key="4">
    <source>
        <dbReference type="ARBA" id="ARBA00026147"/>
    </source>
</evidence>
<name>A0A9P7VC14_9ASCO</name>
<evidence type="ECO:0000256" key="6">
    <source>
        <dbReference type="PROSITE-ProRule" id="PRU00221"/>
    </source>
</evidence>
<comment type="function">
    <text evidence="7">Involved in pre-mRNA splicing and required for cell cycle progression at G2/M.</text>
</comment>
<sequence>MMIKKLAGHRKDLLPPTDELSEATYKSVRLDYLTRLPSSQGSSGDIDTATSLVADVNIDEDADEVANINTDMIPSSNDIQWELQRVMASAHDGWVRSVAMDPVTNDWFVTGGSDAAIKVWDLTTLKLKAVISGHILGVRSLAVSPRYPYLFSGSEDKTVRCWDLERTHAPEGCQIRDYHGHVGGIYTMSLHPELDLLFTGGRDQVIRVWDIRSRTEVMTLLGHSSDITSIESQIGDPQIISSSMDSTIRLWDLRKQSTLLTLTHHTKSIRLMKLHPKEATMCSGDSNGNFKQWLSSPGGELLSEFTSTNELSRIINSVSINPNNVLFAGFDDGTLEFYNYVSGKLIQRTKSIPSPGSRDSAIYDSTFDMSGSRLITCEGDKSIKIWKEVE</sequence>
<dbReference type="OrthoDB" id="10256122at2759"/>
<dbReference type="PROSITE" id="PS50294">
    <property type="entry name" value="WD_REPEATS_REGION"/>
    <property type="match status" value="4"/>
</dbReference>
<evidence type="ECO:0000313" key="8">
    <source>
        <dbReference type="EMBL" id="KAG7195033.1"/>
    </source>
</evidence>
<evidence type="ECO:0000313" key="9">
    <source>
        <dbReference type="Proteomes" id="UP000790833"/>
    </source>
</evidence>
<keyword evidence="9" id="KW-1185">Reference proteome</keyword>
<evidence type="ECO:0000256" key="1">
    <source>
        <dbReference type="ARBA" id="ARBA00022574"/>
    </source>
</evidence>
<accession>A0A9P7VC14</accession>
<dbReference type="Gene3D" id="2.130.10.10">
    <property type="entry name" value="YVTN repeat-like/Quinoprotein amine dehydrogenase"/>
    <property type="match status" value="1"/>
</dbReference>
<dbReference type="PROSITE" id="PS50082">
    <property type="entry name" value="WD_REPEATS_2"/>
    <property type="match status" value="4"/>
</dbReference>
<dbReference type="RefSeq" id="XP_043050580.1">
    <property type="nucleotide sequence ID" value="XM_043194829.1"/>
</dbReference>
<dbReference type="Pfam" id="PF00400">
    <property type="entry name" value="WD40"/>
    <property type="match status" value="5"/>
</dbReference>
<evidence type="ECO:0000256" key="7">
    <source>
        <dbReference type="RuleBase" id="RU369036"/>
    </source>
</evidence>
<comment type="similarity">
    <text evidence="3 7">Belongs to the WD repeat PRL1/PRL2 family.</text>
</comment>
<reference evidence="8" key="1">
    <citation type="submission" date="2021-03" db="EMBL/GenBank/DDBJ databases">
        <authorList>
            <person name="Palmer J.M."/>
        </authorList>
    </citation>
    <scope>NUCLEOTIDE SEQUENCE</scope>
    <source>
        <strain evidence="8">ARV_011</strain>
    </source>
</reference>
<keyword evidence="7" id="KW-0747">Spliceosome</keyword>
<keyword evidence="1 6" id="KW-0853">WD repeat</keyword>
<dbReference type="EMBL" id="JAHMUF010000005">
    <property type="protein sequence ID" value="KAG7195033.1"/>
    <property type="molecule type" value="Genomic_DNA"/>
</dbReference>
<feature type="repeat" description="WD" evidence="6">
    <location>
        <begin position="131"/>
        <end position="165"/>
    </location>
</feature>
<dbReference type="PANTHER" id="PTHR19923">
    <property type="entry name" value="WD40 REPEAT PROTEINPRL1/PRL2-RELATED"/>
    <property type="match status" value="1"/>
</dbReference>
<dbReference type="CDD" id="cd00200">
    <property type="entry name" value="WD40"/>
    <property type="match status" value="1"/>
</dbReference>
<evidence type="ECO:0000256" key="2">
    <source>
        <dbReference type="ARBA" id="ARBA00022737"/>
    </source>
</evidence>
<comment type="subcellular location">
    <subcellularLocation>
        <location evidence="7">Nucleus</location>
    </subcellularLocation>
</comment>
<dbReference type="GO" id="GO:0071013">
    <property type="term" value="C:catalytic step 2 spliceosome"/>
    <property type="evidence" value="ECO:0007669"/>
    <property type="project" value="TreeGrafter"/>
</dbReference>
<keyword evidence="2 7" id="KW-0677">Repeat</keyword>
<keyword evidence="7" id="KW-0539">Nucleus</keyword>
<feature type="repeat" description="WD" evidence="6">
    <location>
        <begin position="88"/>
        <end position="130"/>
    </location>
</feature>
<evidence type="ECO:0000256" key="3">
    <source>
        <dbReference type="ARBA" id="ARBA00025726"/>
    </source>
</evidence>
<dbReference type="PRINTS" id="PR00320">
    <property type="entry name" value="GPROTEINBRPT"/>
</dbReference>
<dbReference type="InterPro" id="IPR045241">
    <property type="entry name" value="Prp46/PLRG1-like"/>
</dbReference>
<dbReference type="InterPro" id="IPR036322">
    <property type="entry name" value="WD40_repeat_dom_sf"/>
</dbReference>
<evidence type="ECO:0000256" key="5">
    <source>
        <dbReference type="ARBA" id="ARBA00033071"/>
    </source>
</evidence>
<feature type="repeat" description="WD" evidence="6">
    <location>
        <begin position="220"/>
        <end position="261"/>
    </location>
</feature>
<feature type="repeat" description="WD" evidence="6">
    <location>
        <begin position="178"/>
        <end position="219"/>
    </location>
</feature>
<dbReference type="GO" id="GO:0000398">
    <property type="term" value="P:mRNA splicing, via spliceosome"/>
    <property type="evidence" value="ECO:0007669"/>
    <property type="project" value="UniProtKB-UniRule"/>
</dbReference>
<dbReference type="SMART" id="SM00320">
    <property type="entry name" value="WD40"/>
    <property type="match status" value="7"/>
</dbReference>
<dbReference type="GO" id="GO:0071011">
    <property type="term" value="C:precatalytic spliceosome"/>
    <property type="evidence" value="ECO:0007669"/>
    <property type="project" value="TreeGrafter"/>
</dbReference>
<dbReference type="Proteomes" id="UP000790833">
    <property type="component" value="Unassembled WGS sequence"/>
</dbReference>